<name>A0A4S3B5D7_9ENTE</name>
<dbReference type="EMBL" id="SDGV01000008">
    <property type="protein sequence ID" value="THB61738.1"/>
    <property type="molecule type" value="Genomic_DNA"/>
</dbReference>
<proteinExistence type="predicted"/>
<sequence length="395" mass="46952">MKDNYSEIKKSDLRPLSNKERWEIYAKLTKDQRLVLDAHRKYLVRSEFVKNSYLEASDWQFLDLKVDARYPEKYEEKYMLFCECGRRLKYQYIVVSKQTGKQIKLGRQHFKDHLNLPSHVASEINQKINNVDYALDELLWLIRKEQTFPNQLWRKLMPLLYKKQQLNKFGTLNCEFLLRMIDFENVNLPVYFSDYEYLKKLTQRQGNELPVTSEAAKKYFVDHLEDYIDSESLKSQTAFWAVQIQERLAHSKEEPQMPKKYFEELHSILCQFDTTSFSKIETQLMCFAKRGMGKWIQEDVYNQMLDALNALGYTTDFLRVIHPFMSDGLQGFAVQDTNAPDVIVETVLPKQKNENQVEKTSHKIYVELSQFDEGTQLDILKHLEQLISKQEKQIK</sequence>
<dbReference type="AlphaFoldDB" id="A0A4S3B5D7"/>
<accession>A0A4S3B5D7</accession>
<evidence type="ECO:0000313" key="1">
    <source>
        <dbReference type="EMBL" id="THB61738.1"/>
    </source>
</evidence>
<dbReference type="OrthoDB" id="2183421at2"/>
<keyword evidence="2" id="KW-1185">Reference proteome</keyword>
<organism evidence="1 2">
    <name type="scientific">Vagococcus silagei</name>
    <dbReference type="NCBI Taxonomy" id="2508885"/>
    <lineage>
        <taxon>Bacteria</taxon>
        <taxon>Bacillati</taxon>
        <taxon>Bacillota</taxon>
        <taxon>Bacilli</taxon>
        <taxon>Lactobacillales</taxon>
        <taxon>Enterococcaceae</taxon>
        <taxon>Vagococcus</taxon>
    </lineage>
</organism>
<dbReference type="RefSeq" id="WP_136136316.1">
    <property type="nucleotide sequence ID" value="NZ_SDGV01000008.1"/>
</dbReference>
<protein>
    <submittedName>
        <fullName evidence="1">Uncharacterized protein</fullName>
    </submittedName>
</protein>
<comment type="caution">
    <text evidence="1">The sequence shown here is derived from an EMBL/GenBank/DDBJ whole genome shotgun (WGS) entry which is preliminary data.</text>
</comment>
<evidence type="ECO:0000313" key="2">
    <source>
        <dbReference type="Proteomes" id="UP000310506"/>
    </source>
</evidence>
<gene>
    <name evidence="1" type="ORF">ESZ54_03580</name>
</gene>
<reference evidence="1 2" key="1">
    <citation type="submission" date="2019-01" db="EMBL/GenBank/DDBJ databases">
        <title>Vagococcus silagei sp. nov. isolated from brewer's grain.</title>
        <authorList>
            <person name="Guu J.-R."/>
        </authorList>
    </citation>
    <scope>NUCLEOTIDE SEQUENCE [LARGE SCALE GENOMIC DNA]</scope>
    <source>
        <strain evidence="1 2">2B-2</strain>
    </source>
</reference>
<dbReference type="Proteomes" id="UP000310506">
    <property type="component" value="Unassembled WGS sequence"/>
</dbReference>